<dbReference type="AlphaFoldDB" id="A0A284R2D2"/>
<organism evidence="1 2">
    <name type="scientific">Armillaria ostoyae</name>
    <name type="common">Armillaria root rot fungus</name>
    <dbReference type="NCBI Taxonomy" id="47428"/>
    <lineage>
        <taxon>Eukaryota</taxon>
        <taxon>Fungi</taxon>
        <taxon>Dikarya</taxon>
        <taxon>Basidiomycota</taxon>
        <taxon>Agaricomycotina</taxon>
        <taxon>Agaricomycetes</taxon>
        <taxon>Agaricomycetidae</taxon>
        <taxon>Agaricales</taxon>
        <taxon>Marasmiineae</taxon>
        <taxon>Physalacriaceae</taxon>
        <taxon>Armillaria</taxon>
    </lineage>
</organism>
<evidence type="ECO:0000313" key="1">
    <source>
        <dbReference type="EMBL" id="SJL02870.1"/>
    </source>
</evidence>
<name>A0A284R2D2_ARMOS</name>
<sequence length="539" mass="59871">MSSSCPQCGYNEQDRLPLSFEAANLAASRMDELLKSNNPPLQAERVQLEGVIGEGRGFLAGLQERIAQTRAALEGLLDEERRVERTIESCKTIVRPIRRIPEDIIREIFLTCFGAEGEGKDSLDRNFAPLILSQVCRDWRSIALSTSRLWSSIRLDFDQYRNELACQYLLQTYLLRSATHDITLSIHSTRDISRSHLIPVLLLSAPRWTDLSMTFPYNSLFTFSVARGSLHLLNRLSIQFIGDVPGLPVGLAKPIFDAFEYAPLLRSFSLRGAYRAIQQINVPWSQLTEYAGHDLTSSYMDILKLAPDMESASLQCDEDSEDDYAVVRPSTHQRLRVLHVHEVEETPDSFVPSEGGIIRVLSHIEVPALESLSMTYAHPFIQLPTALRGSTAGNLKSLSIAAPSLIAVAVQADLIDLLKTTTSLSSLSVPYTLVPVDDQDRLVLSGLDDELLLYLNANINPDAVPKLTSLTIRLTNAVSYLMPSFVDMVQSRRHATPTCAALQTLRLSVPLVIPLGLDPDVAARWKDLCDEGLVTYGIE</sequence>
<keyword evidence="2" id="KW-1185">Reference proteome</keyword>
<dbReference type="OMA" id="APYMESA"/>
<reference evidence="2" key="1">
    <citation type="journal article" date="2017" name="Nat. Ecol. Evol.">
        <title>Genome expansion and lineage-specific genetic innovations in the forest pathogenic fungi Armillaria.</title>
        <authorList>
            <person name="Sipos G."/>
            <person name="Prasanna A.N."/>
            <person name="Walter M.C."/>
            <person name="O'Connor E."/>
            <person name="Balint B."/>
            <person name="Krizsan K."/>
            <person name="Kiss B."/>
            <person name="Hess J."/>
            <person name="Varga T."/>
            <person name="Slot J."/>
            <person name="Riley R."/>
            <person name="Boka B."/>
            <person name="Rigling D."/>
            <person name="Barry K."/>
            <person name="Lee J."/>
            <person name="Mihaltcheva S."/>
            <person name="LaButti K."/>
            <person name="Lipzen A."/>
            <person name="Waldron R."/>
            <person name="Moloney N.M."/>
            <person name="Sperisen C."/>
            <person name="Kredics L."/>
            <person name="Vagvoelgyi C."/>
            <person name="Patrignani A."/>
            <person name="Fitzpatrick D."/>
            <person name="Nagy I."/>
            <person name="Doyle S."/>
            <person name="Anderson J.B."/>
            <person name="Grigoriev I.V."/>
            <person name="Gueldener U."/>
            <person name="Muensterkoetter M."/>
            <person name="Nagy L.G."/>
        </authorList>
    </citation>
    <scope>NUCLEOTIDE SEQUENCE [LARGE SCALE GENOMIC DNA]</scope>
    <source>
        <strain evidence="2">C18/9</strain>
    </source>
</reference>
<dbReference type="STRING" id="47428.A0A284R2D2"/>
<proteinExistence type="predicted"/>
<evidence type="ECO:0000313" key="2">
    <source>
        <dbReference type="Proteomes" id="UP000219338"/>
    </source>
</evidence>
<protein>
    <submittedName>
        <fullName evidence="1">Uncharacterized protein</fullName>
    </submittedName>
</protein>
<gene>
    <name evidence="1" type="ORF">ARMOST_06210</name>
</gene>
<dbReference type="Proteomes" id="UP000219338">
    <property type="component" value="Unassembled WGS sequence"/>
</dbReference>
<dbReference type="EMBL" id="FUEG01000004">
    <property type="protein sequence ID" value="SJL02870.1"/>
    <property type="molecule type" value="Genomic_DNA"/>
</dbReference>
<accession>A0A284R2D2</accession>
<dbReference type="OrthoDB" id="2886770at2759"/>